<keyword evidence="4 6" id="KW-0732">Signal</keyword>
<dbReference type="Gene3D" id="3.40.190.10">
    <property type="entry name" value="Periplasmic binding protein-like II"/>
    <property type="match status" value="2"/>
</dbReference>
<dbReference type="InterPro" id="IPR006059">
    <property type="entry name" value="SBP"/>
</dbReference>
<dbReference type="GO" id="GO:0055052">
    <property type="term" value="C:ATP-binding cassette (ABC) transporter complex, substrate-binding subunit-containing"/>
    <property type="evidence" value="ECO:0007669"/>
    <property type="project" value="TreeGrafter"/>
</dbReference>
<dbReference type="GO" id="GO:1901982">
    <property type="term" value="F:maltose binding"/>
    <property type="evidence" value="ECO:0007669"/>
    <property type="project" value="TreeGrafter"/>
</dbReference>
<dbReference type="PRINTS" id="PR00181">
    <property type="entry name" value="MALTOSEBP"/>
</dbReference>
<dbReference type="AlphaFoldDB" id="A0A1M4XB05"/>
<dbReference type="PROSITE" id="PS01037">
    <property type="entry name" value="SBP_BACTERIAL_1"/>
    <property type="match status" value="1"/>
</dbReference>
<dbReference type="EMBL" id="FQVM01000017">
    <property type="protein sequence ID" value="SHE90687.1"/>
    <property type="molecule type" value="Genomic_DNA"/>
</dbReference>
<keyword evidence="6" id="KW-0472">Membrane</keyword>
<keyword evidence="2 6" id="KW-0813">Transport</keyword>
<protein>
    <recommendedName>
        <fullName evidence="5 6">Maltodextrin-binding protein</fullName>
    </recommendedName>
</protein>
<evidence type="ECO:0000256" key="3">
    <source>
        <dbReference type="ARBA" id="ARBA00022597"/>
    </source>
</evidence>
<evidence type="ECO:0000256" key="6">
    <source>
        <dbReference type="RuleBase" id="RU365005"/>
    </source>
</evidence>
<evidence type="ECO:0000313" key="7">
    <source>
        <dbReference type="EMBL" id="SHE90687.1"/>
    </source>
</evidence>
<gene>
    <name evidence="7" type="ORF">SAMN05443638_11713</name>
</gene>
<proteinExistence type="inferred from homology"/>
<feature type="signal peptide" evidence="6">
    <location>
        <begin position="1"/>
        <end position="21"/>
    </location>
</feature>
<dbReference type="Pfam" id="PF13416">
    <property type="entry name" value="SBP_bac_8"/>
    <property type="match status" value="1"/>
</dbReference>
<organism evidence="7 8">
    <name type="scientific">Clostridium fallax</name>
    <dbReference type="NCBI Taxonomy" id="1533"/>
    <lineage>
        <taxon>Bacteria</taxon>
        <taxon>Bacillati</taxon>
        <taxon>Bacillota</taxon>
        <taxon>Clostridia</taxon>
        <taxon>Eubacteriales</taxon>
        <taxon>Clostridiaceae</taxon>
        <taxon>Clostridium</taxon>
    </lineage>
</organism>
<dbReference type="Proteomes" id="UP000184035">
    <property type="component" value="Unassembled WGS sequence"/>
</dbReference>
<evidence type="ECO:0000256" key="1">
    <source>
        <dbReference type="ARBA" id="ARBA00008520"/>
    </source>
</evidence>
<dbReference type="PANTHER" id="PTHR30061">
    <property type="entry name" value="MALTOSE-BINDING PERIPLASMIC PROTEIN"/>
    <property type="match status" value="1"/>
</dbReference>
<keyword evidence="6" id="KW-1003">Cell membrane</keyword>
<dbReference type="InterPro" id="IPR006061">
    <property type="entry name" value="SBP_1_CS"/>
</dbReference>
<keyword evidence="6" id="KW-0449">Lipoprotein</keyword>
<comment type="similarity">
    <text evidence="1 6">Belongs to the bacterial solute-binding protein 1 family.</text>
</comment>
<dbReference type="STRING" id="1533.SAMN05443638_11713"/>
<evidence type="ECO:0000256" key="2">
    <source>
        <dbReference type="ARBA" id="ARBA00022448"/>
    </source>
</evidence>
<dbReference type="SUPFAM" id="SSF53850">
    <property type="entry name" value="Periplasmic binding protein-like II"/>
    <property type="match status" value="1"/>
</dbReference>
<dbReference type="CDD" id="cd13586">
    <property type="entry name" value="PBP2_Maltose_binding_like"/>
    <property type="match status" value="1"/>
</dbReference>
<evidence type="ECO:0000313" key="8">
    <source>
        <dbReference type="Proteomes" id="UP000184035"/>
    </source>
</evidence>
<dbReference type="GO" id="GO:0042956">
    <property type="term" value="P:maltodextrin transmembrane transport"/>
    <property type="evidence" value="ECO:0007669"/>
    <property type="project" value="TreeGrafter"/>
</dbReference>
<reference evidence="7 8" key="1">
    <citation type="submission" date="2016-11" db="EMBL/GenBank/DDBJ databases">
        <authorList>
            <person name="Jaros S."/>
            <person name="Januszkiewicz K."/>
            <person name="Wedrychowicz H."/>
        </authorList>
    </citation>
    <scope>NUCLEOTIDE SEQUENCE [LARGE SCALE GENOMIC DNA]</scope>
    <source>
        <strain evidence="7 8">DSM 2631</strain>
    </source>
</reference>
<evidence type="ECO:0000256" key="5">
    <source>
        <dbReference type="ARBA" id="ARBA00030303"/>
    </source>
</evidence>
<keyword evidence="3 6" id="KW-0762">Sugar transport</keyword>
<dbReference type="InterPro" id="IPR006060">
    <property type="entry name" value="Maltose/Cyclodextrin-bd"/>
</dbReference>
<accession>A0A1M4XB05</accession>
<feature type="chain" id="PRO_5013425263" description="Maltodextrin-binding protein" evidence="6">
    <location>
        <begin position="22"/>
        <end position="404"/>
    </location>
</feature>
<name>A0A1M4XB05_9CLOT</name>
<dbReference type="GO" id="GO:0015144">
    <property type="term" value="F:carbohydrate transmembrane transporter activity"/>
    <property type="evidence" value="ECO:0007669"/>
    <property type="project" value="InterPro"/>
</dbReference>
<keyword evidence="8" id="KW-1185">Reference proteome</keyword>
<sequence length="404" mass="44613">MISKRTKLFAMVMASTFMVGALYGCGSSDKKATEDKKLLVWSHLTQQEVDKIKPLAEKWGKENNVDVELVIDKGEMQAYIQAANSSKGPDVMFGMPHDNLGTYEKAGLLAEVPSGTINKDDYVSNQVVDSVTIGEKQYAVPLAQETTALFYNKEKVKEVPKTMENLIEEAKNVGFKYDINNFYNSFSFIAADGGYVYKNNNGTLDPNDIGLNNEGAIKGFQFIQDLVTKYKFMPADINGDLAKGEFSSGKDGFYISGPWDISTFKETGIDFGVSPLPKMNGKETPSFMGVQTAFVSSKSKKQDLGWKFIKDMAKESSDVLINVGSRIPVLKSALESDAYKENPYMQAFVEQAKHAIPMPNIPEVQAMWQPAADNLKLLTSGQIDAKQCADNIVEQIKQGIAQQK</sequence>
<evidence type="ECO:0000256" key="4">
    <source>
        <dbReference type="ARBA" id="ARBA00022729"/>
    </source>
</evidence>
<dbReference type="PROSITE" id="PS51257">
    <property type="entry name" value="PROKAR_LIPOPROTEIN"/>
    <property type="match status" value="1"/>
</dbReference>
<dbReference type="GO" id="GO:0015768">
    <property type="term" value="P:maltose transport"/>
    <property type="evidence" value="ECO:0007669"/>
    <property type="project" value="TreeGrafter"/>
</dbReference>
<dbReference type="PANTHER" id="PTHR30061:SF50">
    <property type="entry name" value="MALTOSE_MALTODEXTRIN-BINDING PERIPLASMIC PROTEIN"/>
    <property type="match status" value="1"/>
</dbReference>
<comment type="subcellular location">
    <subcellularLocation>
        <location evidence="6">Cell membrane</location>
        <topology evidence="6">Lipid-anchor</topology>
    </subcellularLocation>
</comment>